<reference evidence="1" key="2">
    <citation type="journal article" date="2015" name="Data Brief">
        <title>Shoot transcriptome of the giant reed, Arundo donax.</title>
        <authorList>
            <person name="Barrero R.A."/>
            <person name="Guerrero F.D."/>
            <person name="Moolhuijzen P."/>
            <person name="Goolsby J.A."/>
            <person name="Tidwell J."/>
            <person name="Bellgard S.E."/>
            <person name="Bellgard M.I."/>
        </authorList>
    </citation>
    <scope>NUCLEOTIDE SEQUENCE</scope>
    <source>
        <tissue evidence="1">Shoot tissue taken approximately 20 cm above the soil surface</tissue>
    </source>
</reference>
<name>A0A0A9FH65_ARUDO</name>
<evidence type="ECO:0000313" key="1">
    <source>
        <dbReference type="EMBL" id="JAE09476.1"/>
    </source>
</evidence>
<accession>A0A0A9FH65</accession>
<organism evidence="1">
    <name type="scientific">Arundo donax</name>
    <name type="common">Giant reed</name>
    <name type="synonym">Donax arundinaceus</name>
    <dbReference type="NCBI Taxonomy" id="35708"/>
    <lineage>
        <taxon>Eukaryota</taxon>
        <taxon>Viridiplantae</taxon>
        <taxon>Streptophyta</taxon>
        <taxon>Embryophyta</taxon>
        <taxon>Tracheophyta</taxon>
        <taxon>Spermatophyta</taxon>
        <taxon>Magnoliopsida</taxon>
        <taxon>Liliopsida</taxon>
        <taxon>Poales</taxon>
        <taxon>Poaceae</taxon>
        <taxon>PACMAD clade</taxon>
        <taxon>Arundinoideae</taxon>
        <taxon>Arundineae</taxon>
        <taxon>Arundo</taxon>
    </lineage>
</organism>
<protein>
    <submittedName>
        <fullName evidence="1">Uncharacterized protein</fullName>
    </submittedName>
</protein>
<reference evidence="1" key="1">
    <citation type="submission" date="2014-09" db="EMBL/GenBank/DDBJ databases">
        <authorList>
            <person name="Magalhaes I.L.F."/>
            <person name="Oliveira U."/>
            <person name="Santos F.R."/>
            <person name="Vidigal T.H.D.A."/>
            <person name="Brescovit A.D."/>
            <person name="Santos A.J."/>
        </authorList>
    </citation>
    <scope>NUCLEOTIDE SEQUENCE</scope>
    <source>
        <tissue evidence="1">Shoot tissue taken approximately 20 cm above the soil surface</tissue>
    </source>
</reference>
<dbReference type="AlphaFoldDB" id="A0A0A9FH65"/>
<sequence>MSSTYKVLTSFSTWLD</sequence>
<proteinExistence type="predicted"/>
<dbReference type="EMBL" id="GBRH01188420">
    <property type="protein sequence ID" value="JAE09476.1"/>
    <property type="molecule type" value="Transcribed_RNA"/>
</dbReference>